<dbReference type="Gene3D" id="3.10.180.10">
    <property type="entry name" value="2,3-Dihydroxybiphenyl 1,2-Dioxygenase, domain 1"/>
    <property type="match status" value="1"/>
</dbReference>
<reference evidence="2 3" key="1">
    <citation type="submission" date="2020-08" db="EMBL/GenBank/DDBJ databases">
        <title>Genomic Encyclopedia of Type Strains, Phase IV (KMG-IV): sequencing the most valuable type-strain genomes for metagenomic binning, comparative biology and taxonomic classification.</title>
        <authorList>
            <person name="Goeker M."/>
        </authorList>
    </citation>
    <scope>NUCLEOTIDE SEQUENCE [LARGE SCALE GENOMIC DNA]</scope>
    <source>
        <strain evidence="2 3">DSM 4737</strain>
    </source>
</reference>
<sequence length="127" mass="13253">MASLAHARPVTFILTRDRPAAEAFYSNVLGLSPPHDDGFAAVYDLGGATLRITHVPDFKAGAHPVLGWMVDDIEATVSALVAAGAGMTIYPGMGQDDRGIWTSPDGSARVAFFPDPDGNVLSLTQAG</sequence>
<dbReference type="InterPro" id="IPR037523">
    <property type="entry name" value="VOC_core"/>
</dbReference>
<organism evidence="2 3">
    <name type="scientific">Brevundimonas variabilis</name>
    <dbReference type="NCBI Taxonomy" id="74312"/>
    <lineage>
        <taxon>Bacteria</taxon>
        <taxon>Pseudomonadati</taxon>
        <taxon>Pseudomonadota</taxon>
        <taxon>Alphaproteobacteria</taxon>
        <taxon>Caulobacterales</taxon>
        <taxon>Caulobacteraceae</taxon>
        <taxon>Brevundimonas</taxon>
    </lineage>
</organism>
<proteinExistence type="predicted"/>
<dbReference type="AlphaFoldDB" id="A0A7W9CJE2"/>
<dbReference type="EMBL" id="JACHOR010000003">
    <property type="protein sequence ID" value="MBB5746508.1"/>
    <property type="molecule type" value="Genomic_DNA"/>
</dbReference>
<evidence type="ECO:0000313" key="3">
    <source>
        <dbReference type="Proteomes" id="UP000545037"/>
    </source>
</evidence>
<evidence type="ECO:0000313" key="2">
    <source>
        <dbReference type="EMBL" id="MBB5746508.1"/>
    </source>
</evidence>
<dbReference type="InterPro" id="IPR029068">
    <property type="entry name" value="Glyas_Bleomycin-R_OHBP_Dase"/>
</dbReference>
<keyword evidence="2" id="KW-0456">Lyase</keyword>
<dbReference type="Proteomes" id="UP000545037">
    <property type="component" value="Unassembled WGS sequence"/>
</dbReference>
<dbReference type="Pfam" id="PF00903">
    <property type="entry name" value="Glyoxalase"/>
    <property type="match status" value="1"/>
</dbReference>
<keyword evidence="3" id="KW-1185">Reference proteome</keyword>
<accession>A0A7W9CJE2</accession>
<dbReference type="SUPFAM" id="SSF54593">
    <property type="entry name" value="Glyoxalase/Bleomycin resistance protein/Dihydroxybiphenyl dioxygenase"/>
    <property type="match status" value="1"/>
</dbReference>
<keyword evidence="2" id="KW-0223">Dioxygenase</keyword>
<keyword evidence="2" id="KW-0560">Oxidoreductase</keyword>
<evidence type="ECO:0000259" key="1">
    <source>
        <dbReference type="PROSITE" id="PS51819"/>
    </source>
</evidence>
<comment type="caution">
    <text evidence="2">The sequence shown here is derived from an EMBL/GenBank/DDBJ whole genome shotgun (WGS) entry which is preliminary data.</text>
</comment>
<protein>
    <submittedName>
        <fullName evidence="2">Catechol 2,3-dioxygenase-like lactoylglutathione lyase family enzyme</fullName>
    </submittedName>
</protein>
<dbReference type="InterPro" id="IPR004360">
    <property type="entry name" value="Glyas_Fos-R_dOase_dom"/>
</dbReference>
<feature type="domain" description="VOC" evidence="1">
    <location>
        <begin position="3"/>
        <end position="126"/>
    </location>
</feature>
<dbReference type="GO" id="GO:0051213">
    <property type="term" value="F:dioxygenase activity"/>
    <property type="evidence" value="ECO:0007669"/>
    <property type="project" value="UniProtKB-KW"/>
</dbReference>
<name>A0A7W9CJE2_9CAUL</name>
<dbReference type="GO" id="GO:0016829">
    <property type="term" value="F:lyase activity"/>
    <property type="evidence" value="ECO:0007669"/>
    <property type="project" value="UniProtKB-KW"/>
</dbReference>
<dbReference type="RefSeq" id="WP_183213467.1">
    <property type="nucleotide sequence ID" value="NZ_JACHOR010000003.1"/>
</dbReference>
<gene>
    <name evidence="2" type="ORF">GGR13_002112</name>
</gene>
<dbReference type="PROSITE" id="PS51819">
    <property type="entry name" value="VOC"/>
    <property type="match status" value="1"/>
</dbReference>